<keyword evidence="2" id="KW-1185">Reference proteome</keyword>
<reference evidence="1 2" key="1">
    <citation type="submission" date="2020-06" db="EMBL/GenBank/DDBJ databases">
        <title>Sulfitobacter algicola sp. nov., isolated from green algae.</title>
        <authorList>
            <person name="Wang C."/>
        </authorList>
    </citation>
    <scope>NUCLEOTIDE SEQUENCE [LARGE SCALE GENOMIC DNA]</scope>
    <source>
        <strain evidence="1 2">1151</strain>
    </source>
</reference>
<accession>A0ABX2ISD4</accession>
<name>A0ABX2ISD4_9RHOB</name>
<evidence type="ECO:0000313" key="1">
    <source>
        <dbReference type="EMBL" id="NSX55814.1"/>
    </source>
</evidence>
<evidence type="ECO:0008006" key="3">
    <source>
        <dbReference type="Google" id="ProtNLM"/>
    </source>
</evidence>
<dbReference type="RefSeq" id="WP_174138969.1">
    <property type="nucleotide sequence ID" value="NZ_JABUFE010000008.1"/>
</dbReference>
<comment type="caution">
    <text evidence="1">The sequence shown here is derived from an EMBL/GenBank/DDBJ whole genome shotgun (WGS) entry which is preliminary data.</text>
</comment>
<protein>
    <recommendedName>
        <fullName evidence="3">Lipoprotein</fullName>
    </recommendedName>
</protein>
<evidence type="ECO:0000313" key="2">
    <source>
        <dbReference type="Proteomes" id="UP000777935"/>
    </source>
</evidence>
<proteinExistence type="predicted"/>
<gene>
    <name evidence="1" type="ORF">HRQ87_13485</name>
</gene>
<organism evidence="1 2">
    <name type="scientific">Parasulfitobacter algicola</name>
    <dbReference type="NCBI Taxonomy" id="2614809"/>
    <lineage>
        <taxon>Bacteria</taxon>
        <taxon>Pseudomonadati</taxon>
        <taxon>Pseudomonadota</taxon>
        <taxon>Alphaproteobacteria</taxon>
        <taxon>Rhodobacterales</taxon>
        <taxon>Roseobacteraceae</taxon>
        <taxon>Parasulfitobacter</taxon>
    </lineage>
</organism>
<sequence length="139" mass="15380">MRFFIFALLAIGIWVFINQNSQISTENTITPVDISGQTPMDTYTDIIFYGTYAPAISAGCTAQEVNAYRPLMKLTVQMMATLDLSLQKQLMEEALALQSKVSQQCLKTAEAVGAQLSSIDHNRVTCYNSVCCSAYRCTQ</sequence>
<dbReference type="EMBL" id="JABUFE010000008">
    <property type="protein sequence ID" value="NSX55814.1"/>
    <property type="molecule type" value="Genomic_DNA"/>
</dbReference>
<dbReference type="Proteomes" id="UP000777935">
    <property type="component" value="Unassembled WGS sequence"/>
</dbReference>